<accession>A0A1Q5UHJ6</accession>
<dbReference type="EMBL" id="MNBE01000255">
    <property type="protein sequence ID" value="OKP11960.1"/>
    <property type="molecule type" value="Genomic_DNA"/>
</dbReference>
<evidence type="ECO:0000313" key="2">
    <source>
        <dbReference type="EMBL" id="OKP11960.1"/>
    </source>
</evidence>
<gene>
    <name evidence="2" type="ORF">PENSUB_2512</name>
</gene>
<evidence type="ECO:0000256" key="1">
    <source>
        <dbReference type="SAM" id="SignalP"/>
    </source>
</evidence>
<sequence>MAITGWYCGTAFIALLQALRIEDLSKGANEDLDVLTLAVDQLRRMWPTAGVFYSGFCRIRPNSVASDIDSQRAPGPELGMGDGTGYMTMTDGIDWTTYFPFATPQTSAIASRLLVPHTEELFFDDDIFADTKLHIQDFLA</sequence>
<comment type="caution">
    <text evidence="2">The sequence shown here is derived from an EMBL/GenBank/DDBJ whole genome shotgun (WGS) entry which is preliminary data.</text>
</comment>
<organism evidence="2 3">
    <name type="scientific">Penicillium subrubescens</name>
    <dbReference type="NCBI Taxonomy" id="1316194"/>
    <lineage>
        <taxon>Eukaryota</taxon>
        <taxon>Fungi</taxon>
        <taxon>Dikarya</taxon>
        <taxon>Ascomycota</taxon>
        <taxon>Pezizomycotina</taxon>
        <taxon>Eurotiomycetes</taxon>
        <taxon>Eurotiomycetidae</taxon>
        <taxon>Eurotiales</taxon>
        <taxon>Aspergillaceae</taxon>
        <taxon>Penicillium</taxon>
    </lineage>
</organism>
<keyword evidence="1" id="KW-0732">Signal</keyword>
<proteinExistence type="predicted"/>
<protein>
    <submittedName>
        <fullName evidence="2">Uncharacterized protein</fullName>
    </submittedName>
</protein>
<keyword evidence="3" id="KW-1185">Reference proteome</keyword>
<dbReference type="AlphaFoldDB" id="A0A1Q5UHJ6"/>
<name>A0A1Q5UHJ6_9EURO</name>
<feature type="signal peptide" evidence="1">
    <location>
        <begin position="1"/>
        <end position="18"/>
    </location>
</feature>
<reference evidence="2 3" key="1">
    <citation type="submission" date="2016-10" db="EMBL/GenBank/DDBJ databases">
        <title>Genome sequence of the ascomycete fungus Penicillium subrubescens.</title>
        <authorList>
            <person name="De Vries R.P."/>
            <person name="Peng M."/>
            <person name="Dilokpimol A."/>
            <person name="Hilden K."/>
            <person name="Makela M.R."/>
            <person name="Grigoriev I."/>
            <person name="Riley R."/>
            <person name="Granchi Z."/>
        </authorList>
    </citation>
    <scope>NUCLEOTIDE SEQUENCE [LARGE SCALE GENOMIC DNA]</scope>
    <source>
        <strain evidence="2 3">CBS 132785</strain>
    </source>
</reference>
<evidence type="ECO:0000313" key="3">
    <source>
        <dbReference type="Proteomes" id="UP000186955"/>
    </source>
</evidence>
<dbReference type="STRING" id="1316194.A0A1Q5UHJ6"/>
<dbReference type="Proteomes" id="UP000186955">
    <property type="component" value="Unassembled WGS sequence"/>
</dbReference>
<feature type="chain" id="PRO_5013338908" evidence="1">
    <location>
        <begin position="19"/>
        <end position="140"/>
    </location>
</feature>